<evidence type="ECO:0000313" key="2">
    <source>
        <dbReference type="Proteomes" id="UP000269396"/>
    </source>
</evidence>
<dbReference type="PANTHER" id="PTHR47027">
    <property type="entry name" value="REVERSE TRANSCRIPTASE DOMAIN-CONTAINING PROTEIN"/>
    <property type="match status" value="1"/>
</dbReference>
<protein>
    <submittedName>
        <fullName evidence="1">Uncharacterized protein</fullName>
    </submittedName>
</protein>
<keyword evidence="2" id="KW-1185">Reference proteome</keyword>
<dbReference type="AlphaFoldDB" id="A0A183PEP8"/>
<dbReference type="STRING" id="31246.A0A183PEP8"/>
<organism evidence="1 2">
    <name type="scientific">Schistosoma mattheei</name>
    <dbReference type="NCBI Taxonomy" id="31246"/>
    <lineage>
        <taxon>Eukaryota</taxon>
        <taxon>Metazoa</taxon>
        <taxon>Spiralia</taxon>
        <taxon>Lophotrochozoa</taxon>
        <taxon>Platyhelminthes</taxon>
        <taxon>Trematoda</taxon>
        <taxon>Digenea</taxon>
        <taxon>Strigeidida</taxon>
        <taxon>Schistosomatoidea</taxon>
        <taxon>Schistosomatidae</taxon>
        <taxon>Schistosoma</taxon>
    </lineage>
</organism>
<dbReference type="PROSITE" id="PS50878">
    <property type="entry name" value="RT_POL"/>
    <property type="match status" value="1"/>
</dbReference>
<dbReference type="InterPro" id="IPR015943">
    <property type="entry name" value="WD40/YVTN_repeat-like_dom_sf"/>
</dbReference>
<dbReference type="InterPro" id="IPR001680">
    <property type="entry name" value="WD40_rpt"/>
</dbReference>
<gene>
    <name evidence="1" type="ORF">SMTD_LOCUS12834</name>
</gene>
<accession>A0A183PEP8</accession>
<evidence type="ECO:0000313" key="1">
    <source>
        <dbReference type="EMBL" id="VDP62001.1"/>
    </source>
</evidence>
<dbReference type="Pfam" id="PF00400">
    <property type="entry name" value="WD40"/>
    <property type="match status" value="1"/>
</dbReference>
<dbReference type="PROSITE" id="PS50082">
    <property type="entry name" value="WD_REPEATS_2"/>
    <property type="match status" value="1"/>
</dbReference>
<name>A0A183PEP8_9TREM</name>
<dbReference type="Pfam" id="PF00078">
    <property type="entry name" value="RVT_1"/>
    <property type="match status" value="1"/>
</dbReference>
<dbReference type="InterPro" id="IPR036322">
    <property type="entry name" value="WD40_repeat_dom_sf"/>
</dbReference>
<proteinExistence type="predicted"/>
<dbReference type="Proteomes" id="UP000269396">
    <property type="component" value="Unassembled WGS sequence"/>
</dbReference>
<dbReference type="SMART" id="SM00320">
    <property type="entry name" value="WD40"/>
    <property type="match status" value="2"/>
</dbReference>
<dbReference type="InterPro" id="IPR000477">
    <property type="entry name" value="RT_dom"/>
</dbReference>
<reference evidence="1 2" key="1">
    <citation type="submission" date="2018-11" db="EMBL/GenBank/DDBJ databases">
        <authorList>
            <consortium name="Pathogen Informatics"/>
        </authorList>
    </citation>
    <scope>NUCLEOTIDE SEQUENCE [LARGE SCALE GENOMIC DNA]</scope>
    <source>
        <strain>Denwood</strain>
        <strain evidence="2">Zambia</strain>
    </source>
</reference>
<dbReference type="PANTHER" id="PTHR47027:SF25">
    <property type="entry name" value="REVERSE TRANSCRIPTASE DOMAIN-CONTAINING PROTEIN"/>
    <property type="match status" value="1"/>
</dbReference>
<dbReference type="Gene3D" id="2.130.10.10">
    <property type="entry name" value="YVTN repeat-like/Quinoprotein amine dehydrogenase"/>
    <property type="match status" value="1"/>
</dbReference>
<dbReference type="EMBL" id="UZAL01032862">
    <property type="protein sequence ID" value="VDP62001.1"/>
    <property type="molecule type" value="Genomic_DNA"/>
</dbReference>
<sequence>MEQSIQWNSPLYINFIDYEKAFDSVDRTTLWKLLRYYGVPLKIVNIIRNSYDGLNCKIVHGGQLTDSFEAKTGVRQRSLLSTFLLLLVIDWIMETSTFEGKHEIQWTSRMQLDDLDFADDLALLSQTQKQMQEKTNSVAAASAAVCFNIHKGKSKIPRYNTACTNPVTIDGDDLDDVKTYTYLGSINDEHGEQIPEDDNASSIVSVKIEDLPDTLKDDELDPLVLRVKETIKDSEAKFLHKGLLNKEAAPVPDIYIQNDELRNMIEDIRSENLTLKNSVLKLSDELKKVRNERDYHMIKHRQTLQDKEKLHCDVKRVKEHYAEYEPILRLLRQKYETAMKEKTLHRIERDKAMNQVEGLRHALTSLQKLGITSNDANDIENVDLNHKVTEKRLENTTSRQNKKETDQKCKKNYMRSEKFNIQTKLDHNLKRIGFCDLSIDHKVNPLLAKLTNHSYKFTRLDNRKLDMSIRAHNAAISKLAIHSNKSWLCSVGDDKLWKLWKIPKLELLMEYKLITNDWISSIDFHPKEEILATGNAQGSIQVSSFFSK</sequence>
<dbReference type="SUPFAM" id="SSF50978">
    <property type="entry name" value="WD40 repeat-like"/>
    <property type="match status" value="1"/>
</dbReference>